<dbReference type="PANTHER" id="PTHR37299:SF1">
    <property type="entry name" value="STAGE 0 SPORULATION PROTEIN A HOMOLOG"/>
    <property type="match status" value="1"/>
</dbReference>
<dbReference type="EMBL" id="BAAAGE010000001">
    <property type="protein sequence ID" value="GAA0716306.1"/>
    <property type="molecule type" value="Genomic_DNA"/>
</dbReference>
<dbReference type="PANTHER" id="PTHR37299">
    <property type="entry name" value="TRANSCRIPTIONAL REGULATOR-RELATED"/>
    <property type="match status" value="1"/>
</dbReference>
<comment type="caution">
    <text evidence="2">The sequence shown here is derived from an EMBL/GenBank/DDBJ whole genome shotgun (WGS) entry which is preliminary data.</text>
</comment>
<name>A0ABN1ILF4_9FLAO</name>
<evidence type="ECO:0000259" key="1">
    <source>
        <dbReference type="PROSITE" id="PS50930"/>
    </source>
</evidence>
<feature type="domain" description="HTH LytTR-type" evidence="1">
    <location>
        <begin position="146"/>
        <end position="249"/>
    </location>
</feature>
<dbReference type="RefSeq" id="WP_343911433.1">
    <property type="nucleotide sequence ID" value="NZ_BAAAGE010000001.1"/>
</dbReference>
<dbReference type="InterPro" id="IPR046947">
    <property type="entry name" value="LytR-like"/>
</dbReference>
<reference evidence="2 3" key="1">
    <citation type="journal article" date="2019" name="Int. J. Syst. Evol. Microbiol.">
        <title>The Global Catalogue of Microorganisms (GCM) 10K type strain sequencing project: providing services to taxonomists for standard genome sequencing and annotation.</title>
        <authorList>
            <consortium name="The Broad Institute Genomics Platform"/>
            <consortium name="The Broad Institute Genome Sequencing Center for Infectious Disease"/>
            <person name="Wu L."/>
            <person name="Ma J."/>
        </authorList>
    </citation>
    <scope>NUCLEOTIDE SEQUENCE [LARGE SCALE GENOMIC DNA]</scope>
    <source>
        <strain evidence="2 3">JCM 15974</strain>
    </source>
</reference>
<evidence type="ECO:0000313" key="2">
    <source>
        <dbReference type="EMBL" id="GAA0716306.1"/>
    </source>
</evidence>
<keyword evidence="2" id="KW-0238">DNA-binding</keyword>
<dbReference type="Pfam" id="PF04397">
    <property type="entry name" value="LytTR"/>
    <property type="match status" value="1"/>
</dbReference>
<dbReference type="InterPro" id="IPR011006">
    <property type="entry name" value="CheY-like_superfamily"/>
</dbReference>
<organism evidence="2 3">
    <name type="scientific">Aquimarina litoralis</name>
    <dbReference type="NCBI Taxonomy" id="584605"/>
    <lineage>
        <taxon>Bacteria</taxon>
        <taxon>Pseudomonadati</taxon>
        <taxon>Bacteroidota</taxon>
        <taxon>Flavobacteriia</taxon>
        <taxon>Flavobacteriales</taxon>
        <taxon>Flavobacteriaceae</taxon>
        <taxon>Aquimarina</taxon>
    </lineage>
</organism>
<sequence>MKTITAIIIEQNTQEAQELKCFIEKQCPDISIRCISNNPKETKRIINNTFYDIIILGLQTGIDYAFEILEELPYAIHEKELLLITTKQERTLKVIADTSINFITRPIDSKNIVDAIEKVKQNLLTQKDFPNIPPNNISIPKPLNLLAIPSSNDIKLLKISDILYLESEGRYTTFHASKNKTVVSSTNIGEYQKKLVNNNFFRIHNSFLVNMDNIVNVQKKDGVYVEMNNRDMIPVAKRKKESLFQFLGIK</sequence>
<accession>A0ABN1ILF4</accession>
<keyword evidence="3" id="KW-1185">Reference proteome</keyword>
<gene>
    <name evidence="2" type="ORF">GCM10009430_11880</name>
</gene>
<dbReference type="Proteomes" id="UP001501758">
    <property type="component" value="Unassembled WGS sequence"/>
</dbReference>
<dbReference type="SMART" id="SM00850">
    <property type="entry name" value="LytTR"/>
    <property type="match status" value="1"/>
</dbReference>
<dbReference type="PROSITE" id="PS50930">
    <property type="entry name" value="HTH_LYTTR"/>
    <property type="match status" value="1"/>
</dbReference>
<dbReference type="GO" id="GO:0003677">
    <property type="term" value="F:DNA binding"/>
    <property type="evidence" value="ECO:0007669"/>
    <property type="project" value="UniProtKB-KW"/>
</dbReference>
<proteinExistence type="predicted"/>
<dbReference type="SUPFAM" id="SSF52172">
    <property type="entry name" value="CheY-like"/>
    <property type="match status" value="1"/>
</dbReference>
<protein>
    <submittedName>
        <fullName evidence="2">LytTR family DNA-binding domain-containing protein</fullName>
    </submittedName>
</protein>
<dbReference type="Gene3D" id="2.40.50.1020">
    <property type="entry name" value="LytTr DNA-binding domain"/>
    <property type="match status" value="1"/>
</dbReference>
<evidence type="ECO:0000313" key="3">
    <source>
        <dbReference type="Proteomes" id="UP001501758"/>
    </source>
</evidence>
<dbReference type="InterPro" id="IPR007492">
    <property type="entry name" value="LytTR_DNA-bd_dom"/>
</dbReference>